<evidence type="ECO:0000313" key="3">
    <source>
        <dbReference type="Proteomes" id="UP000002297"/>
    </source>
</evidence>
<feature type="domain" description="ApaG" evidence="1">
    <location>
        <begin position="3"/>
        <end position="128"/>
    </location>
</feature>
<evidence type="ECO:0000313" key="2">
    <source>
        <dbReference type="EMBL" id="EAP86794.1"/>
    </source>
</evidence>
<dbReference type="HOGENOM" id="CLU_128074_0_0_10"/>
<organism evidence="2 3">
    <name type="scientific">Croceibacter atlanticus (strain ATCC BAA-628 / JCM 21780 / CIP 108009 / IAM 15332 / KCTC 12090 / HTCC2559)</name>
    <dbReference type="NCBI Taxonomy" id="216432"/>
    <lineage>
        <taxon>Bacteria</taxon>
        <taxon>Pseudomonadati</taxon>
        <taxon>Bacteroidota</taxon>
        <taxon>Flavobacteriia</taxon>
        <taxon>Flavobacteriales</taxon>
        <taxon>Flavobacteriaceae</taxon>
        <taxon>Croceibacter</taxon>
    </lineage>
</organism>
<dbReference type="EMBL" id="CP002046">
    <property type="protein sequence ID" value="EAP86794.1"/>
    <property type="molecule type" value="Genomic_DNA"/>
</dbReference>
<dbReference type="RefSeq" id="WP_013188175.1">
    <property type="nucleotide sequence ID" value="NC_014230.1"/>
</dbReference>
<dbReference type="GO" id="GO:0070987">
    <property type="term" value="P:error-free translesion synthesis"/>
    <property type="evidence" value="ECO:0007669"/>
    <property type="project" value="TreeGrafter"/>
</dbReference>
<dbReference type="NCBIfam" id="NF003967">
    <property type="entry name" value="PRK05461.1"/>
    <property type="match status" value="1"/>
</dbReference>
<protein>
    <recommendedName>
        <fullName evidence="1">ApaG domain-containing protein</fullName>
    </recommendedName>
</protein>
<dbReference type="InterPro" id="IPR007474">
    <property type="entry name" value="ApaG_domain"/>
</dbReference>
<gene>
    <name evidence="2" type="ordered locus">CA2559_12178</name>
</gene>
<dbReference type="PANTHER" id="PTHR14289">
    <property type="entry name" value="F-BOX ONLY PROTEIN 3"/>
    <property type="match status" value="1"/>
</dbReference>
<accession>A3UAF8</accession>
<dbReference type="InterPro" id="IPR036767">
    <property type="entry name" value="ApaG_sf"/>
</dbReference>
<keyword evidence="3" id="KW-1185">Reference proteome</keyword>
<dbReference type="eggNOG" id="COG2967">
    <property type="taxonomic scope" value="Bacteria"/>
</dbReference>
<dbReference type="Proteomes" id="UP000002297">
    <property type="component" value="Chromosome"/>
</dbReference>
<name>A3UAF8_CROAH</name>
<reference evidence="2 3" key="1">
    <citation type="journal article" date="2010" name="J. Bacteriol.">
        <title>The complete genome sequence of Croceibacter atlanticus HTCC2559T.</title>
        <authorList>
            <person name="Oh H.M."/>
            <person name="Kang I."/>
            <person name="Ferriera S."/>
            <person name="Giovannoni S.J."/>
            <person name="Cho J.C."/>
        </authorList>
    </citation>
    <scope>NUCLEOTIDE SEQUENCE [LARGE SCALE GENOMIC DNA]</scope>
    <source>
        <strain evidence="3">ATCC BAA-628 / HTCC2559 / KCTC 12090</strain>
    </source>
</reference>
<dbReference type="OrthoDB" id="9795226at2"/>
<sequence>MVTKVTKGIKISVETKFEGSIYREHQLFQAFSYTITIENLSKDTIQLLNRFWEIRDALKLPEYVEGEGVIGKKPVIPPQQKHSYSSGCLLSSPIGSMNGYYEMLNFSTGKTFKVSIPNFKLSAPFILN</sequence>
<dbReference type="PANTHER" id="PTHR14289:SF16">
    <property type="entry name" value="POLYMERASE DELTA-INTERACTING PROTEIN 2"/>
    <property type="match status" value="1"/>
</dbReference>
<dbReference type="Pfam" id="PF04379">
    <property type="entry name" value="DUF525"/>
    <property type="match status" value="1"/>
</dbReference>
<dbReference type="SUPFAM" id="SSF110069">
    <property type="entry name" value="ApaG-like"/>
    <property type="match status" value="1"/>
</dbReference>
<dbReference type="GeneID" id="89454151"/>
<dbReference type="PROSITE" id="PS51087">
    <property type="entry name" value="APAG"/>
    <property type="match status" value="1"/>
</dbReference>
<dbReference type="AlphaFoldDB" id="A3UAF8"/>
<dbReference type="KEGG" id="cat:CA2559_12178"/>
<proteinExistence type="predicted"/>
<evidence type="ECO:0000259" key="1">
    <source>
        <dbReference type="PROSITE" id="PS51087"/>
    </source>
</evidence>
<dbReference type="Gene3D" id="2.60.40.1470">
    <property type="entry name" value="ApaG domain"/>
    <property type="match status" value="1"/>
</dbReference>
<dbReference type="STRING" id="216432.CA2559_12178"/>